<feature type="domain" description="Calcineurin-like phosphoesterase" evidence="6">
    <location>
        <begin position="4"/>
        <end position="139"/>
    </location>
</feature>
<comment type="function">
    <text evidence="1 5">Hydrolyzes diadenosine 5',5'''-P1,P4-tetraphosphate to yield ADP.</text>
</comment>
<evidence type="ECO:0000256" key="5">
    <source>
        <dbReference type="HAMAP-Rule" id="MF_00199"/>
    </source>
</evidence>
<comment type="catalytic activity">
    <reaction evidence="4 5">
        <text>P(1),P(4)-bis(5'-adenosyl) tetraphosphate + H2O = 2 ADP + 2 H(+)</text>
        <dbReference type="Rhea" id="RHEA:24252"/>
        <dbReference type="ChEBI" id="CHEBI:15377"/>
        <dbReference type="ChEBI" id="CHEBI:15378"/>
        <dbReference type="ChEBI" id="CHEBI:58141"/>
        <dbReference type="ChEBI" id="CHEBI:456216"/>
        <dbReference type="EC" id="3.6.1.41"/>
    </reaction>
</comment>
<dbReference type="RefSeq" id="WP_168876783.1">
    <property type="nucleotide sequence ID" value="NZ_JABAIM010000001.1"/>
</dbReference>
<dbReference type="EMBL" id="JABAIM010000001">
    <property type="protein sequence ID" value="NLR75239.1"/>
    <property type="molecule type" value="Genomic_DNA"/>
</dbReference>
<dbReference type="PANTHER" id="PTHR40942">
    <property type="match status" value="1"/>
</dbReference>
<organism evidence="7 8">
    <name type="scientific">Leeia aquatica</name>
    <dbReference type="NCBI Taxonomy" id="2725557"/>
    <lineage>
        <taxon>Bacteria</taxon>
        <taxon>Pseudomonadati</taxon>
        <taxon>Pseudomonadota</taxon>
        <taxon>Betaproteobacteria</taxon>
        <taxon>Neisseriales</taxon>
        <taxon>Leeiaceae</taxon>
        <taxon>Leeia</taxon>
    </lineage>
</organism>
<dbReference type="CDD" id="cd07422">
    <property type="entry name" value="MPP_ApaH"/>
    <property type="match status" value="1"/>
</dbReference>
<dbReference type="GO" id="GO:0008803">
    <property type="term" value="F:bis(5'-nucleosyl)-tetraphosphatase (symmetrical) activity"/>
    <property type="evidence" value="ECO:0007669"/>
    <property type="project" value="UniProtKB-UniRule"/>
</dbReference>
<dbReference type="InterPro" id="IPR004843">
    <property type="entry name" value="Calcineurin-like_PHP"/>
</dbReference>
<dbReference type="EC" id="3.6.1.41" evidence="5"/>
<dbReference type="HAMAP" id="MF_00199">
    <property type="entry name" value="ApaH"/>
    <property type="match status" value="1"/>
</dbReference>
<comment type="similarity">
    <text evidence="2 5">Belongs to the Ap4A hydrolase family.</text>
</comment>
<evidence type="ECO:0000256" key="1">
    <source>
        <dbReference type="ARBA" id="ARBA00003413"/>
    </source>
</evidence>
<comment type="caution">
    <text evidence="7">The sequence shown here is derived from an EMBL/GenBank/DDBJ whole genome shotgun (WGS) entry which is preliminary data.</text>
</comment>
<evidence type="ECO:0000313" key="8">
    <source>
        <dbReference type="Proteomes" id="UP000587991"/>
    </source>
</evidence>
<evidence type="ECO:0000256" key="4">
    <source>
        <dbReference type="ARBA" id="ARBA00049417"/>
    </source>
</evidence>
<dbReference type="NCBIfam" id="TIGR00668">
    <property type="entry name" value="apaH"/>
    <property type="match status" value="1"/>
</dbReference>
<dbReference type="PIRSF" id="PIRSF000903">
    <property type="entry name" value="B5n-ttraPtase_sm"/>
    <property type="match status" value="1"/>
</dbReference>
<evidence type="ECO:0000313" key="7">
    <source>
        <dbReference type="EMBL" id="NLR75239.1"/>
    </source>
</evidence>
<dbReference type="Gene3D" id="3.60.21.10">
    <property type="match status" value="1"/>
</dbReference>
<gene>
    <name evidence="5" type="primary">apaH</name>
    <name evidence="7" type="ORF">HF682_08710</name>
</gene>
<accession>A0A847SD39</accession>
<protein>
    <recommendedName>
        <fullName evidence="5">Bis(5'-nucleosyl)-tetraphosphatase, symmetrical</fullName>
        <ecNumber evidence="5">3.6.1.41</ecNumber>
    </recommendedName>
    <alternativeName>
        <fullName evidence="5">Ap4A hydrolase</fullName>
    </alternativeName>
    <alternativeName>
        <fullName evidence="5">Diadenosine 5',5'''-P1,P4-tetraphosphate pyrophosphohydrolase</fullName>
    </alternativeName>
    <alternativeName>
        <fullName evidence="5">Diadenosine tetraphosphatase</fullName>
    </alternativeName>
</protein>
<dbReference type="Pfam" id="PF00149">
    <property type="entry name" value="Metallophos"/>
    <property type="match status" value="1"/>
</dbReference>
<dbReference type="PANTHER" id="PTHR40942:SF4">
    <property type="entry name" value="CYTOCHROME C5"/>
    <property type="match status" value="1"/>
</dbReference>
<dbReference type="InterPro" id="IPR004617">
    <property type="entry name" value="ApaH"/>
</dbReference>
<dbReference type="Proteomes" id="UP000587991">
    <property type="component" value="Unassembled WGS sequence"/>
</dbReference>
<evidence type="ECO:0000256" key="2">
    <source>
        <dbReference type="ARBA" id="ARBA00005419"/>
    </source>
</evidence>
<name>A0A847SD39_9NEIS</name>
<proteinExistence type="inferred from homology"/>
<evidence type="ECO:0000256" key="3">
    <source>
        <dbReference type="ARBA" id="ARBA00022801"/>
    </source>
</evidence>
<keyword evidence="3 5" id="KW-0378">Hydrolase</keyword>
<dbReference type="InterPro" id="IPR029052">
    <property type="entry name" value="Metallo-depent_PP-like"/>
</dbReference>
<sequence>MACYAIGDVQGCYAALRKLLEQLAFDPAQDELVFVGDLVNRGLGSLETLRFIKGLGERARVVLGNHDLFLLALAEGFVRAKADDTLDAVLAAPDREELLHWLRHQPLARREGEALVVHAGLLPAWSTRQAVELSAEVEVALQGPDWRSFLGALWGNKPGHWDDSLQGMDRLRVIVNGMTRLRFVTAAGDIDFKYKGEREGAPAGLQPWFEVPGRRSAGETIVCGHWSALGLMLRPDVLALDSGCVWGGMLTALRLPDRMVFQQSGADFPDARPVAQD</sequence>
<dbReference type="SUPFAM" id="SSF56300">
    <property type="entry name" value="Metallo-dependent phosphatases"/>
    <property type="match status" value="1"/>
</dbReference>
<keyword evidence="8" id="KW-1185">Reference proteome</keyword>
<evidence type="ECO:0000259" key="6">
    <source>
        <dbReference type="Pfam" id="PF00149"/>
    </source>
</evidence>
<dbReference type="AlphaFoldDB" id="A0A847SD39"/>
<dbReference type="NCBIfam" id="NF001204">
    <property type="entry name" value="PRK00166.1"/>
    <property type="match status" value="1"/>
</dbReference>
<reference evidence="7 8" key="1">
    <citation type="submission" date="2020-04" db="EMBL/GenBank/DDBJ databases">
        <title>Draft genome of Leeia sp. IMCC25680.</title>
        <authorList>
            <person name="Song J."/>
            <person name="Cho J.-C."/>
        </authorList>
    </citation>
    <scope>NUCLEOTIDE SEQUENCE [LARGE SCALE GENOMIC DNA]</scope>
    <source>
        <strain evidence="7 8">IMCC25680</strain>
    </source>
</reference>